<sequence length="851" mass="95001">MMDKKIKIEEAKYSRSWPWKMAWRDSRKSRGKLLLFIASISLGIAAMVGITSFRENLMDEIDKQAQELVGSDVRIRGRRDLADTVLQSFRSKAADFSKENYFASMVLFPETGGTRLVQVRALEGAYPYYGDIVTKPIEAADQFQSGKYALVDEKLMIQYDAQVGDSLSVGAVNFEIIGMITQIPGQTDVSASISPVVYIPHQYLDATGLIQKGSRVNYVHYFQFSEEVDSTGWGKLAAKTESKGFDVETIEEEKRETGEDFDNLSNFLELVAFTALLLGCLGVASSIYVYAKGKVQSVAVLRCLGMKAKQAVGVYLIQVSLFGLIGSIIGSILGMVIHLYLPAIVQDFIPIDIVPVPYWPAVLVGVLIGIVISLMFGLLSLISLRNISPLSAIRLGFGESKLKFDKYLIPIIGGILIFIFLSVYWQIQSFTQALAFSGILIGAILFLGAMGKGISWLTRKLIPENLSYVWRQGFSNLYRPNNQTVILIMALGLGTAFLATLYFMQDLLVQRVSLSAANDRPNTVLFDIQSSQHEAVKAVTNEYNLPIIQDVPIVTMRLREVKGFTKDEAFNDTTVSISDWAYSREYRVTYRDSLIDSETIVEGEWIGQVRNDSIFISIAESFKDNLDIELGDELLFNVQGAIIKTYVGSFREIDWRRVQTNFIVLFPEGVLEQAPQFHVLVTRIDDMITSAKYQQAVVKQFPNVSIIDLELILKTLEDVLGKVAFVIQFMAFFSIGTGIIVMISSIILSKFQRVQENVLLRTLGASKKQLWTITIAEYFFLGSLAAISGIFLAGLFSTLLGQFVFEFTFIPNFVQMVTVFFLVTGMSVTIGLLNSRSVVRQSPLEVLRREG</sequence>
<feature type="transmembrane region" description="Helical" evidence="6">
    <location>
        <begin position="770"/>
        <end position="793"/>
    </location>
</feature>
<proteinExistence type="predicted"/>
<dbReference type="EMBL" id="FZPD01000007">
    <property type="protein sequence ID" value="SNT38141.1"/>
    <property type="molecule type" value="Genomic_DNA"/>
</dbReference>
<organism evidence="9 10">
    <name type="scientific">Ekhidna lutea</name>
    <dbReference type="NCBI Taxonomy" id="447679"/>
    <lineage>
        <taxon>Bacteria</taxon>
        <taxon>Pseudomonadati</taxon>
        <taxon>Bacteroidota</taxon>
        <taxon>Cytophagia</taxon>
        <taxon>Cytophagales</taxon>
        <taxon>Reichenbachiellaceae</taxon>
        <taxon>Ekhidna</taxon>
    </lineage>
</organism>
<name>A0A239M6A9_EKHLU</name>
<evidence type="ECO:0000256" key="3">
    <source>
        <dbReference type="ARBA" id="ARBA00022692"/>
    </source>
</evidence>
<dbReference type="PANTHER" id="PTHR30287:SF1">
    <property type="entry name" value="INNER MEMBRANE PROTEIN"/>
    <property type="match status" value="1"/>
</dbReference>
<dbReference type="InterPro" id="IPR038766">
    <property type="entry name" value="Membrane_comp_ABC_pdt"/>
</dbReference>
<evidence type="ECO:0000256" key="2">
    <source>
        <dbReference type="ARBA" id="ARBA00022475"/>
    </source>
</evidence>
<feature type="transmembrane region" description="Helical" evidence="6">
    <location>
        <begin position="725"/>
        <end position="749"/>
    </location>
</feature>
<evidence type="ECO:0000256" key="6">
    <source>
        <dbReference type="SAM" id="Phobius"/>
    </source>
</evidence>
<reference evidence="9 10" key="1">
    <citation type="submission" date="2017-06" db="EMBL/GenBank/DDBJ databases">
        <authorList>
            <person name="Kim H.J."/>
            <person name="Triplett B.A."/>
        </authorList>
    </citation>
    <scope>NUCLEOTIDE SEQUENCE [LARGE SCALE GENOMIC DNA]</scope>
    <source>
        <strain evidence="9 10">DSM 19307</strain>
    </source>
</reference>
<comment type="subcellular location">
    <subcellularLocation>
        <location evidence="1">Cell membrane</location>
        <topology evidence="1">Multi-pass membrane protein</topology>
    </subcellularLocation>
</comment>
<keyword evidence="2" id="KW-1003">Cell membrane</keyword>
<evidence type="ECO:0000256" key="1">
    <source>
        <dbReference type="ARBA" id="ARBA00004651"/>
    </source>
</evidence>
<feature type="transmembrane region" description="Helical" evidence="6">
    <location>
        <begin position="361"/>
        <end position="387"/>
    </location>
</feature>
<feature type="domain" description="ABC3 transporter permease C-terminal" evidence="7">
    <location>
        <begin position="729"/>
        <end position="843"/>
    </location>
</feature>
<keyword evidence="3 6" id="KW-0812">Transmembrane</keyword>
<feature type="transmembrane region" description="Helical" evidence="6">
    <location>
        <begin position="433"/>
        <end position="451"/>
    </location>
</feature>
<feature type="transmembrane region" description="Helical" evidence="6">
    <location>
        <begin position="270"/>
        <end position="291"/>
    </location>
</feature>
<evidence type="ECO:0000256" key="5">
    <source>
        <dbReference type="ARBA" id="ARBA00023136"/>
    </source>
</evidence>
<dbReference type="RefSeq" id="WP_245811362.1">
    <property type="nucleotide sequence ID" value="NZ_FZPD01000007.1"/>
</dbReference>
<keyword evidence="10" id="KW-1185">Reference proteome</keyword>
<dbReference type="PANTHER" id="PTHR30287">
    <property type="entry name" value="MEMBRANE COMPONENT OF PREDICTED ABC SUPERFAMILY METABOLITE UPTAKE TRANSPORTER"/>
    <property type="match status" value="1"/>
</dbReference>
<feature type="transmembrane region" description="Helical" evidence="6">
    <location>
        <begin position="485"/>
        <end position="504"/>
    </location>
</feature>
<dbReference type="Pfam" id="PF02687">
    <property type="entry name" value="FtsX"/>
    <property type="match status" value="2"/>
</dbReference>
<keyword evidence="5 6" id="KW-0472">Membrane</keyword>
<evidence type="ECO:0000313" key="9">
    <source>
        <dbReference type="EMBL" id="SNT38141.1"/>
    </source>
</evidence>
<dbReference type="InterPro" id="IPR003838">
    <property type="entry name" value="ABC3_permease_C"/>
</dbReference>
<dbReference type="GO" id="GO:0005886">
    <property type="term" value="C:plasma membrane"/>
    <property type="evidence" value="ECO:0007669"/>
    <property type="project" value="UniProtKB-SubCell"/>
</dbReference>
<protein>
    <submittedName>
        <fullName evidence="9">Putative ABC transport system permease protein</fullName>
    </submittedName>
</protein>
<evidence type="ECO:0000259" key="8">
    <source>
        <dbReference type="Pfam" id="PF12704"/>
    </source>
</evidence>
<feature type="domain" description="ABC3 transporter permease C-terminal" evidence="7">
    <location>
        <begin position="271"/>
        <end position="389"/>
    </location>
</feature>
<feature type="transmembrane region" description="Helical" evidence="6">
    <location>
        <begin position="312"/>
        <end position="341"/>
    </location>
</feature>
<feature type="transmembrane region" description="Helical" evidence="6">
    <location>
        <begin position="813"/>
        <end position="833"/>
    </location>
</feature>
<evidence type="ECO:0000259" key="7">
    <source>
        <dbReference type="Pfam" id="PF02687"/>
    </source>
</evidence>
<gene>
    <name evidence="9" type="ORF">SAMN05421640_3661</name>
</gene>
<evidence type="ECO:0000313" key="10">
    <source>
        <dbReference type="Proteomes" id="UP000198393"/>
    </source>
</evidence>
<feature type="transmembrane region" description="Helical" evidence="6">
    <location>
        <begin position="407"/>
        <end position="427"/>
    </location>
</feature>
<dbReference type="Proteomes" id="UP000198393">
    <property type="component" value="Unassembled WGS sequence"/>
</dbReference>
<dbReference type="InterPro" id="IPR025857">
    <property type="entry name" value="MacB_PCD"/>
</dbReference>
<accession>A0A239M6A9</accession>
<evidence type="ECO:0000256" key="4">
    <source>
        <dbReference type="ARBA" id="ARBA00022989"/>
    </source>
</evidence>
<dbReference type="Pfam" id="PF12704">
    <property type="entry name" value="MacB_PCD"/>
    <property type="match status" value="1"/>
</dbReference>
<feature type="domain" description="MacB-like periplasmic core" evidence="8">
    <location>
        <begin position="34"/>
        <end position="208"/>
    </location>
</feature>
<keyword evidence="4 6" id="KW-1133">Transmembrane helix</keyword>
<dbReference type="AlphaFoldDB" id="A0A239M6A9"/>